<dbReference type="PANTHER" id="PTHR42693">
    <property type="entry name" value="ARYLSULFATASE FAMILY MEMBER"/>
    <property type="match status" value="1"/>
</dbReference>
<dbReference type="GO" id="GO:0004065">
    <property type="term" value="F:arylsulfatase activity"/>
    <property type="evidence" value="ECO:0007669"/>
    <property type="project" value="TreeGrafter"/>
</dbReference>
<dbReference type="AlphaFoldDB" id="A0A3B1DBE0"/>
<accession>A0A3B1DBE0</accession>
<sequence length="334" mass="37819">MICVVLAIENLPAFTLGCYGGTEFETPYFDLLSSAGVTFNWHFADSIASVNKHHPWMTGDHTFFYTPSDKSPLMKERLENAGVHVVIQNEELPVCQNSFSELITQATETLQQLISSTSNQPTLFWLNAQGVSGKTELKDEVKQLDTDARALIEFLLNANQAEEILFVMTAARGAVDLPQINALEKSPLPESLVHTPLIFVSPLLGSSERRQELVQTIDLLPTIEDWLTQQSARNQSDGKSLWQILKNETSKNKNWREAIYIKSSDNTFAVRTDRFYLIEDKATQEDAANSFFPNLFLYVKPDDLWDIYNVANQSPQVVEELHHQQQVFFSNVES</sequence>
<evidence type="ECO:0000313" key="2">
    <source>
        <dbReference type="EMBL" id="VAX39599.1"/>
    </source>
</evidence>
<dbReference type="Gene3D" id="3.40.720.10">
    <property type="entry name" value="Alkaline Phosphatase, subunit A"/>
    <property type="match status" value="2"/>
</dbReference>
<dbReference type="InterPro" id="IPR017850">
    <property type="entry name" value="Alkaline_phosphatase_core_sf"/>
</dbReference>
<name>A0A3B1DBE0_9ZZZZ</name>
<dbReference type="SUPFAM" id="SSF53649">
    <property type="entry name" value="Alkaline phosphatase-like"/>
    <property type="match status" value="1"/>
</dbReference>
<proteinExistence type="inferred from homology"/>
<gene>
    <name evidence="2" type="ORF">MNBD_PLANCTO02-2548</name>
</gene>
<organism evidence="2">
    <name type="scientific">hydrothermal vent metagenome</name>
    <dbReference type="NCBI Taxonomy" id="652676"/>
    <lineage>
        <taxon>unclassified sequences</taxon>
        <taxon>metagenomes</taxon>
        <taxon>ecological metagenomes</taxon>
    </lineage>
</organism>
<evidence type="ECO:0008006" key="3">
    <source>
        <dbReference type="Google" id="ProtNLM"/>
    </source>
</evidence>
<dbReference type="PANTHER" id="PTHR42693:SF33">
    <property type="entry name" value="ARYLSULFATASE"/>
    <property type="match status" value="1"/>
</dbReference>
<evidence type="ECO:0000256" key="1">
    <source>
        <dbReference type="ARBA" id="ARBA00008779"/>
    </source>
</evidence>
<reference evidence="2" key="1">
    <citation type="submission" date="2018-06" db="EMBL/GenBank/DDBJ databases">
        <authorList>
            <person name="Zhirakovskaya E."/>
        </authorList>
    </citation>
    <scope>NUCLEOTIDE SEQUENCE</scope>
</reference>
<protein>
    <recommendedName>
        <fullName evidence="3">Sulfatase N-terminal domain-containing protein</fullName>
    </recommendedName>
</protein>
<dbReference type="InterPro" id="IPR050738">
    <property type="entry name" value="Sulfatase"/>
</dbReference>
<dbReference type="EMBL" id="UOGL01000345">
    <property type="protein sequence ID" value="VAX39599.1"/>
    <property type="molecule type" value="Genomic_DNA"/>
</dbReference>
<comment type="similarity">
    <text evidence="1">Belongs to the sulfatase family.</text>
</comment>